<gene>
    <name evidence="1" type="ORF">LCGC14_1807320</name>
</gene>
<proteinExistence type="predicted"/>
<sequence>MAIFTVNGRCKKYHQLHDMFCKSGCGRPLAVCPRCKELYILNAYLYSSDMLLNYLRHKSDPINFRWDWMRMSEYCLMGFKYVNFNQRED</sequence>
<accession>A0A0F9JMH4</accession>
<protein>
    <submittedName>
        <fullName evidence="1">Uncharacterized protein</fullName>
    </submittedName>
</protein>
<evidence type="ECO:0000313" key="1">
    <source>
        <dbReference type="EMBL" id="KKM00148.1"/>
    </source>
</evidence>
<organism evidence="1">
    <name type="scientific">marine sediment metagenome</name>
    <dbReference type="NCBI Taxonomy" id="412755"/>
    <lineage>
        <taxon>unclassified sequences</taxon>
        <taxon>metagenomes</taxon>
        <taxon>ecological metagenomes</taxon>
    </lineage>
</organism>
<comment type="caution">
    <text evidence="1">The sequence shown here is derived from an EMBL/GenBank/DDBJ whole genome shotgun (WGS) entry which is preliminary data.</text>
</comment>
<dbReference type="EMBL" id="LAZR01017503">
    <property type="protein sequence ID" value="KKM00148.1"/>
    <property type="molecule type" value="Genomic_DNA"/>
</dbReference>
<name>A0A0F9JMH4_9ZZZZ</name>
<reference evidence="1" key="1">
    <citation type="journal article" date="2015" name="Nature">
        <title>Complex archaea that bridge the gap between prokaryotes and eukaryotes.</title>
        <authorList>
            <person name="Spang A."/>
            <person name="Saw J.H."/>
            <person name="Jorgensen S.L."/>
            <person name="Zaremba-Niedzwiedzka K."/>
            <person name="Martijn J."/>
            <person name="Lind A.E."/>
            <person name="van Eijk R."/>
            <person name="Schleper C."/>
            <person name="Guy L."/>
            <person name="Ettema T.J."/>
        </authorList>
    </citation>
    <scope>NUCLEOTIDE SEQUENCE</scope>
</reference>
<dbReference type="AlphaFoldDB" id="A0A0F9JMH4"/>